<evidence type="ECO:0000313" key="5">
    <source>
        <dbReference type="Proteomes" id="UP000239089"/>
    </source>
</evidence>
<dbReference type="PANTHER" id="PTHR34217:SF1">
    <property type="entry name" value="CARBOXYPEPTIDASE 1"/>
    <property type="match status" value="1"/>
</dbReference>
<dbReference type="Proteomes" id="UP000239089">
    <property type="component" value="Unassembled WGS sequence"/>
</dbReference>
<feature type="binding site" evidence="2">
    <location>
        <position position="295"/>
    </location>
    <ligand>
        <name>Zn(2+)</name>
        <dbReference type="ChEBI" id="CHEBI:29105"/>
        <note>catalytic</note>
    </ligand>
</feature>
<dbReference type="PROSITE" id="PS52034">
    <property type="entry name" value="PEPTIDASE_M32"/>
    <property type="match status" value="1"/>
</dbReference>
<feature type="active site" description="Proton donor/acceptor" evidence="3">
    <location>
        <position position="266"/>
    </location>
</feature>
<comment type="function">
    <text evidence="1">Broad specificity carboxypetidase that releases amino acids sequentially from the C-terminus, including neutral, aromatic, polar and basic residues.</text>
</comment>
<evidence type="ECO:0000256" key="3">
    <source>
        <dbReference type="PIRSR" id="PIRSR006615-2"/>
    </source>
</evidence>
<dbReference type="Gene3D" id="1.10.1370.30">
    <property type="match status" value="1"/>
</dbReference>
<dbReference type="PIRSF" id="PIRSF006615">
    <property type="entry name" value="Zn_crbxpep_Taq"/>
    <property type="match status" value="1"/>
</dbReference>
<dbReference type="PRINTS" id="PR00998">
    <property type="entry name" value="CRBOXYPTASET"/>
</dbReference>
<dbReference type="OrthoDB" id="9772308at2"/>
<keyword evidence="1 2" id="KW-0479">Metal-binding</keyword>
<comment type="catalytic activity">
    <reaction evidence="1">
        <text>Release of a C-terminal amino acid with broad specificity, except for -Pro.</text>
        <dbReference type="EC" id="3.4.17.19"/>
    </reaction>
</comment>
<evidence type="ECO:0000256" key="2">
    <source>
        <dbReference type="PIRSR" id="PIRSR006615-1"/>
    </source>
</evidence>
<dbReference type="AlphaFoldDB" id="A0A2S6N395"/>
<dbReference type="InterPro" id="IPR001333">
    <property type="entry name" value="Peptidase_M32_Taq"/>
</dbReference>
<comment type="caution">
    <text evidence="4">The sequence shown here is derived from an EMBL/GenBank/DDBJ whole genome shotgun (WGS) entry which is preliminary data.</text>
</comment>
<keyword evidence="2" id="KW-0862">Zinc</keyword>
<dbReference type="EC" id="3.4.17.19" evidence="1"/>
<keyword evidence="1" id="KW-0482">Metalloprotease</keyword>
<keyword evidence="1 4" id="KW-0121">Carboxypeptidase</keyword>
<keyword evidence="5" id="KW-1185">Reference proteome</keyword>
<protein>
    <recommendedName>
        <fullName evidence="1">Metal-dependent carboxypeptidase</fullName>
        <ecNumber evidence="1">3.4.17.19</ecNumber>
    </recommendedName>
</protein>
<dbReference type="RefSeq" id="WP_104508876.1">
    <property type="nucleotide sequence ID" value="NZ_NHSJ01000099.1"/>
</dbReference>
<dbReference type="PANTHER" id="PTHR34217">
    <property type="entry name" value="METAL-DEPENDENT CARBOXYPEPTIDASE"/>
    <property type="match status" value="1"/>
</dbReference>
<evidence type="ECO:0000256" key="1">
    <source>
        <dbReference type="PIRNR" id="PIRNR006615"/>
    </source>
</evidence>
<dbReference type="EMBL" id="NHSJ01000099">
    <property type="protein sequence ID" value="PPQ29089.1"/>
    <property type="molecule type" value="Genomic_DNA"/>
</dbReference>
<proteinExistence type="inferred from homology"/>
<reference evidence="4 5" key="1">
    <citation type="journal article" date="2018" name="Arch. Microbiol.">
        <title>New insights into the metabolic potential of the phototrophic purple bacterium Rhodopila globiformis DSM 161(T) from its draft genome sequence and evidence for a vanadium-dependent nitrogenase.</title>
        <authorList>
            <person name="Imhoff J.F."/>
            <person name="Rahn T."/>
            <person name="Kunzel S."/>
            <person name="Neulinger S.C."/>
        </authorList>
    </citation>
    <scope>NUCLEOTIDE SEQUENCE [LARGE SCALE GENOMIC DNA]</scope>
    <source>
        <strain evidence="4 5">DSM 16996</strain>
    </source>
</reference>
<dbReference type="GO" id="GO:0046872">
    <property type="term" value="F:metal ion binding"/>
    <property type="evidence" value="ECO:0007669"/>
    <property type="project" value="UniProtKB-KW"/>
</dbReference>
<accession>A0A2S6N395</accession>
<gene>
    <name evidence="4" type="ORF">CCR94_16135</name>
</gene>
<feature type="binding site" evidence="2">
    <location>
        <position position="269"/>
    </location>
    <ligand>
        <name>Zn(2+)</name>
        <dbReference type="ChEBI" id="CHEBI:29105"/>
        <note>catalytic</note>
    </ligand>
</feature>
<dbReference type="Pfam" id="PF02074">
    <property type="entry name" value="Peptidase_M32"/>
    <property type="match status" value="1"/>
</dbReference>
<name>A0A2S6N395_9HYPH</name>
<evidence type="ECO:0000313" key="4">
    <source>
        <dbReference type="EMBL" id="PPQ29089.1"/>
    </source>
</evidence>
<comment type="cofactor">
    <cofactor evidence="2">
        <name>Zn(2+)</name>
        <dbReference type="ChEBI" id="CHEBI:29105"/>
    </cofactor>
    <text evidence="2">Binds 1 zinc ion per subunit.</text>
</comment>
<dbReference type="SUPFAM" id="SSF55486">
    <property type="entry name" value="Metalloproteases ('zincins'), catalytic domain"/>
    <property type="match status" value="1"/>
</dbReference>
<sequence>MTALAKLKHRFERIAIINEASSMLAWDSSVMMPPGGAAARGDQLAVLAGLSHQLLTDPATAEWLAAASAPAQEPADEWEAANLRLIRRAHARAIALPGELVEAQSRANSRCEKVWRQARQESDYARVKPYLAEVLKLVREAARLWAEQSGSTPYDALMDGFQPGIGAADVAPVFARYETFLRETLDEIEARQADGPAPVAPAGPFPADRQEALCRKLSERIGLDYTRARLDRSAHPFSGGTPTDTRITTRYDEADFTSAALGVIHETGHALYEQRLPSAWARQPVGEAAGMAAHESQSLIVEMQAGRSDAFLRFLAPELAATFGPDPAFEAGNLARLWRRVHRGFIRVEADEVTYPAHVILRFRLEQALIGGDLGLNDLPAAWNDGIKALLGIAPPDDARGCLQDIHWYDGLFGYFPSYTLGAMAAAQLMAAARREAPAIDEALGVGSMAPLQDWLTRKVHVFGSRYGFNDLLRHATGSALSADAFEAHLRARYLG</sequence>
<comment type="similarity">
    <text evidence="1">Belongs to the peptidase M32 family.</text>
</comment>
<dbReference type="GO" id="GO:0006508">
    <property type="term" value="P:proteolysis"/>
    <property type="evidence" value="ECO:0007669"/>
    <property type="project" value="UniProtKB-UniRule"/>
</dbReference>
<keyword evidence="1" id="KW-0378">Hydrolase</keyword>
<feature type="binding site" evidence="2">
    <location>
        <position position="265"/>
    </location>
    <ligand>
        <name>Zn(2+)</name>
        <dbReference type="ChEBI" id="CHEBI:29105"/>
        <note>catalytic</note>
    </ligand>
</feature>
<dbReference type="CDD" id="cd06460">
    <property type="entry name" value="M32_Taq"/>
    <property type="match status" value="1"/>
</dbReference>
<keyword evidence="1" id="KW-0645">Protease</keyword>
<dbReference type="GO" id="GO:0004181">
    <property type="term" value="F:metallocarboxypeptidase activity"/>
    <property type="evidence" value="ECO:0007669"/>
    <property type="project" value="UniProtKB-UniRule"/>
</dbReference>
<organism evidence="4 5">
    <name type="scientific">Rhodoblastus sphagnicola</name>
    <dbReference type="NCBI Taxonomy" id="333368"/>
    <lineage>
        <taxon>Bacteria</taxon>
        <taxon>Pseudomonadati</taxon>
        <taxon>Pseudomonadota</taxon>
        <taxon>Alphaproteobacteria</taxon>
        <taxon>Hyphomicrobiales</taxon>
        <taxon>Rhodoblastaceae</taxon>
        <taxon>Rhodoblastus</taxon>
    </lineage>
</organism>